<dbReference type="Proteomes" id="UP000799536">
    <property type="component" value="Unassembled WGS sequence"/>
</dbReference>
<evidence type="ECO:0000313" key="2">
    <source>
        <dbReference type="EMBL" id="KAF2198280.1"/>
    </source>
</evidence>
<keyword evidence="3" id="KW-1185">Reference proteome</keyword>
<dbReference type="InterPro" id="IPR029058">
    <property type="entry name" value="AB_hydrolase_fold"/>
</dbReference>
<dbReference type="GO" id="GO:0016787">
    <property type="term" value="F:hydrolase activity"/>
    <property type="evidence" value="ECO:0007669"/>
    <property type="project" value="UniProtKB-KW"/>
</dbReference>
<evidence type="ECO:0000313" key="3">
    <source>
        <dbReference type="Proteomes" id="UP000799536"/>
    </source>
</evidence>
<reference evidence="2" key="1">
    <citation type="journal article" date="2020" name="Stud. Mycol.">
        <title>101 Dothideomycetes genomes: a test case for predicting lifestyles and emergence of pathogens.</title>
        <authorList>
            <person name="Haridas S."/>
            <person name="Albert R."/>
            <person name="Binder M."/>
            <person name="Bloem J."/>
            <person name="Labutti K."/>
            <person name="Salamov A."/>
            <person name="Andreopoulos B."/>
            <person name="Baker S."/>
            <person name="Barry K."/>
            <person name="Bills G."/>
            <person name="Bluhm B."/>
            <person name="Cannon C."/>
            <person name="Castanera R."/>
            <person name="Culley D."/>
            <person name="Daum C."/>
            <person name="Ezra D."/>
            <person name="Gonzalez J."/>
            <person name="Henrissat B."/>
            <person name="Kuo A."/>
            <person name="Liang C."/>
            <person name="Lipzen A."/>
            <person name="Lutzoni F."/>
            <person name="Magnuson J."/>
            <person name="Mondo S."/>
            <person name="Nolan M."/>
            <person name="Ohm R."/>
            <person name="Pangilinan J."/>
            <person name="Park H.-J."/>
            <person name="Ramirez L."/>
            <person name="Alfaro M."/>
            <person name="Sun H."/>
            <person name="Tritt A."/>
            <person name="Yoshinaga Y."/>
            <person name="Zwiers L.-H."/>
            <person name="Turgeon B."/>
            <person name="Goodwin S."/>
            <person name="Spatafora J."/>
            <person name="Crous P."/>
            <person name="Grigoriev I."/>
        </authorList>
    </citation>
    <scope>NUCLEOTIDE SEQUENCE</scope>
    <source>
        <strain evidence="2">ATCC 74209</strain>
    </source>
</reference>
<dbReference type="PANTHER" id="PTHR43433:SF5">
    <property type="entry name" value="AB HYDROLASE-1 DOMAIN-CONTAINING PROTEIN"/>
    <property type="match status" value="1"/>
</dbReference>
<gene>
    <name evidence="2" type="ORF">GQ43DRAFT_443491</name>
</gene>
<sequence>MTAARPMTAAEVVKHPEYPYIIWDLKPEKKGQVTVAKNRGGPINIAYEVHGHGDKHMVWIMGLGGMGYSWQRQTKDFAHTQADKYTSLVFDNRGIGESDKPCKRYTTSEMAKDTLELIDHIGWTRKRELHIVGISMGGMIAQELAWLIPDRVCTLSLVSTAAGLFNTIGFIENLKNRANLFIPKPVDIQIANLKRNLFTADWLSEPDALASESIKQPFPQNGDRVTALELTKRAHPSHFKPYAFILQAIAANWHSKSPAQLHELAEKVGRRRIMVVHGGKDRMITFPHGVVLWRGLEKGLGKEGWEEWGLLTEEEEREVESREGKGDVWAKGEVEKHFFLEQGHCLPI</sequence>
<proteinExistence type="predicted"/>
<dbReference type="AlphaFoldDB" id="A0A9P4JFH4"/>
<protein>
    <submittedName>
        <fullName evidence="2">Alpha/beta hydrolase-like protein</fullName>
    </submittedName>
</protein>
<feature type="domain" description="AB hydrolase-1" evidence="1">
    <location>
        <begin position="56"/>
        <end position="165"/>
    </location>
</feature>
<dbReference type="PANTHER" id="PTHR43433">
    <property type="entry name" value="HYDROLASE, ALPHA/BETA FOLD FAMILY PROTEIN"/>
    <property type="match status" value="1"/>
</dbReference>
<comment type="caution">
    <text evidence="2">The sequence shown here is derived from an EMBL/GenBank/DDBJ whole genome shotgun (WGS) entry which is preliminary data.</text>
</comment>
<keyword evidence="2" id="KW-0378">Hydrolase</keyword>
<name>A0A9P4JFH4_9PLEO</name>
<dbReference type="InterPro" id="IPR050471">
    <property type="entry name" value="AB_hydrolase"/>
</dbReference>
<dbReference type="InterPro" id="IPR000073">
    <property type="entry name" value="AB_hydrolase_1"/>
</dbReference>
<dbReference type="OrthoDB" id="19657at2759"/>
<organism evidence="2 3">
    <name type="scientific">Delitschia confertaspora ATCC 74209</name>
    <dbReference type="NCBI Taxonomy" id="1513339"/>
    <lineage>
        <taxon>Eukaryota</taxon>
        <taxon>Fungi</taxon>
        <taxon>Dikarya</taxon>
        <taxon>Ascomycota</taxon>
        <taxon>Pezizomycotina</taxon>
        <taxon>Dothideomycetes</taxon>
        <taxon>Pleosporomycetidae</taxon>
        <taxon>Pleosporales</taxon>
        <taxon>Delitschiaceae</taxon>
        <taxon>Delitschia</taxon>
    </lineage>
</organism>
<dbReference type="Gene3D" id="3.40.50.1820">
    <property type="entry name" value="alpha/beta hydrolase"/>
    <property type="match status" value="1"/>
</dbReference>
<dbReference type="Pfam" id="PF00561">
    <property type="entry name" value="Abhydrolase_1"/>
    <property type="match status" value="1"/>
</dbReference>
<evidence type="ECO:0000259" key="1">
    <source>
        <dbReference type="Pfam" id="PF00561"/>
    </source>
</evidence>
<dbReference type="EMBL" id="ML994156">
    <property type="protein sequence ID" value="KAF2198280.1"/>
    <property type="molecule type" value="Genomic_DNA"/>
</dbReference>
<dbReference type="SUPFAM" id="SSF53474">
    <property type="entry name" value="alpha/beta-Hydrolases"/>
    <property type="match status" value="1"/>
</dbReference>
<accession>A0A9P4JFH4</accession>
<feature type="non-terminal residue" evidence="2">
    <location>
        <position position="348"/>
    </location>
</feature>